<dbReference type="Gene3D" id="1.10.287.2610">
    <property type="match status" value="1"/>
</dbReference>
<evidence type="ECO:0000313" key="3">
    <source>
        <dbReference type="Proteomes" id="UP001439008"/>
    </source>
</evidence>
<name>A0ABV2ASI0_9EUKA</name>
<feature type="non-terminal residue" evidence="2">
    <location>
        <position position="238"/>
    </location>
</feature>
<keyword evidence="3" id="KW-1185">Reference proteome</keyword>
<accession>A0ABV2ASI0</accession>
<organism evidence="2 3">
    <name type="scientific">Bonamia ostreae</name>
    <dbReference type="NCBI Taxonomy" id="126728"/>
    <lineage>
        <taxon>Eukaryota</taxon>
        <taxon>Sar</taxon>
        <taxon>Rhizaria</taxon>
        <taxon>Endomyxa</taxon>
        <taxon>Ascetosporea</taxon>
        <taxon>Haplosporida</taxon>
        <taxon>Bonamia</taxon>
    </lineage>
</organism>
<gene>
    <name evidence="2" type="ORF">MHBO_003953</name>
</gene>
<evidence type="ECO:0000256" key="1">
    <source>
        <dbReference type="SAM" id="Coils"/>
    </source>
</evidence>
<feature type="coiled-coil region" evidence="1">
    <location>
        <begin position="11"/>
        <end position="62"/>
    </location>
</feature>
<proteinExistence type="predicted"/>
<dbReference type="SUPFAM" id="SSF57997">
    <property type="entry name" value="Tropomyosin"/>
    <property type="match status" value="1"/>
</dbReference>
<feature type="coiled-coil region" evidence="1">
    <location>
        <begin position="167"/>
        <end position="236"/>
    </location>
</feature>
<sequence length="238" mass="26881">SELENRSGKFIEQAETLNNNLTSTREALNTERGKNKTLTEALDKLKADIEQLDNHYNESECKLGIANEKLALSHADILNRDAQIMQKEGELADAISQFTHKDTEYQETVKTLGTTEKALTESEKTVSELKDALQATKQELSTTTNIMNEMDTIDEKTELASMTNGTLTDHEKRIAMLRTELDGATKTSDRLKIEKQQLQESNGKLSTQIKNCEKNIERLQEEKTKCEETIGRLTTDIK</sequence>
<dbReference type="EMBL" id="JBDODL010002814">
    <property type="protein sequence ID" value="MES1922439.1"/>
    <property type="molecule type" value="Genomic_DNA"/>
</dbReference>
<evidence type="ECO:0000313" key="2">
    <source>
        <dbReference type="EMBL" id="MES1922439.1"/>
    </source>
</evidence>
<dbReference type="Proteomes" id="UP001439008">
    <property type="component" value="Unassembled WGS sequence"/>
</dbReference>
<keyword evidence="1" id="KW-0175">Coiled coil</keyword>
<protein>
    <recommendedName>
        <fullName evidence="4">Myosin heavy chain</fullName>
    </recommendedName>
</protein>
<comment type="caution">
    <text evidence="2">The sequence shown here is derived from an EMBL/GenBank/DDBJ whole genome shotgun (WGS) entry which is preliminary data.</text>
</comment>
<reference evidence="2 3" key="1">
    <citation type="journal article" date="2024" name="BMC Biol.">
        <title>Comparative genomics of Ascetosporea gives new insight into the evolutionary basis for animal parasitism in Rhizaria.</title>
        <authorList>
            <person name="Hiltunen Thoren M."/>
            <person name="Onut-Brannstrom I."/>
            <person name="Alfjorden A."/>
            <person name="Peckova H."/>
            <person name="Swords F."/>
            <person name="Hooper C."/>
            <person name="Holzer A.S."/>
            <person name="Bass D."/>
            <person name="Burki F."/>
        </authorList>
    </citation>
    <scope>NUCLEOTIDE SEQUENCE [LARGE SCALE GENOMIC DNA]</scope>
    <source>
        <strain evidence="2">20-A016</strain>
    </source>
</reference>
<feature type="non-terminal residue" evidence="2">
    <location>
        <position position="1"/>
    </location>
</feature>
<evidence type="ECO:0008006" key="4">
    <source>
        <dbReference type="Google" id="ProtNLM"/>
    </source>
</evidence>